<dbReference type="EMBL" id="JACDUM010000003">
    <property type="protein sequence ID" value="MBA2860816.1"/>
    <property type="molecule type" value="Genomic_DNA"/>
</dbReference>
<sequence length="427" mass="47195">MKNINKTSIICLTLLAVFISISAVSADTPITGPTIITASGDYYLANDFTCPSGDAIVITSEGVTIDGQGHTIDGLDTGTNGISCQYDGPITIHNMTIQNFDHGIDLYLAYINCYDNILTSNNVGIYAFIGDSSTIRNNVISSNDDSGIYFDFTWWVSIMENDISSNNNAGLYFTGGDNIWNYIENNTIVSNGNYGIYLENSHMNDIYHNFLNNEVNAYVADLGYSNTWSTSAETGGGNYWLHPDGSGWSQTTPDADNNGYCDLPKVIDDYNVDLLPIFVGNPIEVYTLVIGDGTPVGTLTTHVADDLLYFTYEISDRNMGIGEIHLMALDESPEDTESRWFEDGYLTKTSNPKPGQFEINEEFEFCTYIYSGILNLTEIEVDSEESLYITAHATLCNDSMESTDGIWVNGTQFSGKNWAMYVEYPLE</sequence>
<organism evidence="3 4">
    <name type="scientific">Methanococcus maripaludis</name>
    <name type="common">Methanococcus deltae</name>
    <dbReference type="NCBI Taxonomy" id="39152"/>
    <lineage>
        <taxon>Archaea</taxon>
        <taxon>Methanobacteriati</taxon>
        <taxon>Methanobacteriota</taxon>
        <taxon>Methanomada group</taxon>
        <taxon>Methanococci</taxon>
        <taxon>Methanococcales</taxon>
        <taxon>Methanococcaceae</taxon>
        <taxon>Methanococcus</taxon>
    </lineage>
</organism>
<dbReference type="Pfam" id="PF05048">
    <property type="entry name" value="NosD"/>
    <property type="match status" value="1"/>
</dbReference>
<evidence type="ECO:0000313" key="3">
    <source>
        <dbReference type="EMBL" id="MBB6402389.1"/>
    </source>
</evidence>
<dbReference type="InterPro" id="IPR011050">
    <property type="entry name" value="Pectin_lyase_fold/virulence"/>
</dbReference>
<dbReference type="Gene3D" id="2.160.20.10">
    <property type="entry name" value="Single-stranded right-handed beta-helix, Pectin lyase-like"/>
    <property type="match status" value="1"/>
</dbReference>
<dbReference type="SMART" id="SM00710">
    <property type="entry name" value="PbH1"/>
    <property type="match status" value="5"/>
</dbReference>
<dbReference type="EMBL" id="JACHEC010000003">
    <property type="protein sequence ID" value="MBB6402389.1"/>
    <property type="molecule type" value="Genomic_DNA"/>
</dbReference>
<name>A0A7J9S7H4_METMI</name>
<protein>
    <submittedName>
        <fullName evidence="3">Parallel beta-helix repeat protein</fullName>
    </submittedName>
</protein>
<dbReference type="AlphaFoldDB" id="A0A7J9S7H4"/>
<gene>
    <name evidence="2" type="ORF">HNP91_001647</name>
    <name evidence="3" type="ORF">HNP92_001711</name>
</gene>
<evidence type="ECO:0000313" key="4">
    <source>
        <dbReference type="Proteomes" id="UP000536195"/>
    </source>
</evidence>
<feature type="domain" description="Periplasmic copper-binding protein NosD beta helix" evidence="1">
    <location>
        <begin position="55"/>
        <end position="245"/>
    </location>
</feature>
<proteinExistence type="predicted"/>
<dbReference type="InterPro" id="IPR006626">
    <property type="entry name" value="PbH1"/>
</dbReference>
<evidence type="ECO:0000259" key="1">
    <source>
        <dbReference type="Pfam" id="PF05048"/>
    </source>
</evidence>
<evidence type="ECO:0000313" key="2">
    <source>
        <dbReference type="EMBL" id="MBA2860816.1"/>
    </source>
</evidence>
<dbReference type="Proteomes" id="UP000568063">
    <property type="component" value="Unassembled WGS sequence"/>
</dbReference>
<evidence type="ECO:0000313" key="5">
    <source>
        <dbReference type="Proteomes" id="UP000568063"/>
    </source>
</evidence>
<comment type="caution">
    <text evidence="3">The sequence shown here is derived from an EMBL/GenBank/DDBJ whole genome shotgun (WGS) entry which is preliminary data.</text>
</comment>
<reference evidence="3 4" key="1">
    <citation type="submission" date="2020-08" db="EMBL/GenBank/DDBJ databases">
        <title>Genomic Encyclopedia of Type Strains, Phase IV (KMG-V): Genome sequencing to study the core and pangenomes of soil and plant-associated prokaryotes.</title>
        <authorList>
            <person name="Whitman W."/>
        </authorList>
    </citation>
    <scope>NUCLEOTIDE SEQUENCE [LARGE SCALE GENOMIC DNA]</scope>
    <source>
        <strain evidence="3 4">C11</strain>
        <strain evidence="2 5">C9</strain>
    </source>
</reference>
<dbReference type="InterPro" id="IPR012334">
    <property type="entry name" value="Pectin_lyas_fold"/>
</dbReference>
<dbReference type="RefSeq" id="WP_181521986.1">
    <property type="nucleotide sequence ID" value="NZ_JACDUM010000003.1"/>
</dbReference>
<dbReference type="Proteomes" id="UP000536195">
    <property type="component" value="Unassembled WGS sequence"/>
</dbReference>
<accession>A0A7J9S7H4</accession>
<dbReference type="InterPro" id="IPR007742">
    <property type="entry name" value="NosD_dom"/>
</dbReference>
<dbReference type="SUPFAM" id="SSF51126">
    <property type="entry name" value="Pectin lyase-like"/>
    <property type="match status" value="1"/>
</dbReference>